<dbReference type="CDD" id="cd11579">
    <property type="entry name" value="Glyco_tran_WbsX"/>
    <property type="match status" value="1"/>
</dbReference>
<evidence type="ECO:0000313" key="2">
    <source>
        <dbReference type="Proteomes" id="UP000287563"/>
    </source>
</evidence>
<dbReference type="PANTHER" id="PTHR41244:SF1">
    <property type="entry name" value="GLYCOSYLTRANSFERASE"/>
    <property type="match status" value="1"/>
</dbReference>
<name>A0A444JU69_9GAMM</name>
<dbReference type="EMBL" id="RJLM01000001">
    <property type="protein sequence ID" value="RWX56620.1"/>
    <property type="molecule type" value="Genomic_DNA"/>
</dbReference>
<dbReference type="GO" id="GO:0016740">
    <property type="term" value="F:transferase activity"/>
    <property type="evidence" value="ECO:0007669"/>
    <property type="project" value="UniProtKB-KW"/>
</dbReference>
<reference evidence="1 2" key="1">
    <citation type="submission" date="2018-11" db="EMBL/GenBank/DDBJ databases">
        <title>Photobacterium sp. BEI247 sp. nov., a marine bacterium isolated from Yongle Blue Hole in the South China Sea.</title>
        <authorList>
            <person name="Wang X."/>
        </authorList>
    </citation>
    <scope>NUCLEOTIDE SEQUENCE [LARGE SCALE GENOMIC DNA]</scope>
    <source>
        <strain evidence="2">BEI247</strain>
    </source>
</reference>
<proteinExistence type="predicted"/>
<keyword evidence="2" id="KW-1185">Reference proteome</keyword>
<gene>
    <name evidence="1" type="ORF">EDI28_00795</name>
</gene>
<dbReference type="RefSeq" id="WP_128781942.1">
    <property type="nucleotide sequence ID" value="NZ_RJLM01000001.1"/>
</dbReference>
<protein>
    <submittedName>
        <fullName evidence="1">Glycosyl transferase</fullName>
    </submittedName>
</protein>
<dbReference type="Pfam" id="PF14307">
    <property type="entry name" value="Glyco_tran_WbsX"/>
    <property type="match status" value="1"/>
</dbReference>
<organism evidence="1 2">
    <name type="scientific">Photobacterium chitinilyticum</name>
    <dbReference type="NCBI Taxonomy" id="2485123"/>
    <lineage>
        <taxon>Bacteria</taxon>
        <taxon>Pseudomonadati</taxon>
        <taxon>Pseudomonadota</taxon>
        <taxon>Gammaproteobacteria</taxon>
        <taxon>Vibrionales</taxon>
        <taxon>Vibrionaceae</taxon>
        <taxon>Photobacterium</taxon>
    </lineage>
</organism>
<comment type="caution">
    <text evidence="1">The sequence shown here is derived from an EMBL/GenBank/DDBJ whole genome shotgun (WGS) entry which is preliminary data.</text>
</comment>
<dbReference type="InterPro" id="IPR032719">
    <property type="entry name" value="WbsX"/>
</dbReference>
<dbReference type="PANTHER" id="PTHR41244">
    <property type="entry name" value="RHAMNAN SYNTHESIS F"/>
    <property type="match status" value="1"/>
</dbReference>
<dbReference type="Gene3D" id="3.20.20.80">
    <property type="entry name" value="Glycosidases"/>
    <property type="match status" value="1"/>
</dbReference>
<accession>A0A444JU69</accession>
<keyword evidence="1" id="KW-0808">Transferase</keyword>
<dbReference type="Proteomes" id="UP000287563">
    <property type="component" value="Unassembled WGS sequence"/>
</dbReference>
<dbReference type="AlphaFoldDB" id="A0A444JU69"/>
<evidence type="ECO:0000313" key="1">
    <source>
        <dbReference type="EMBL" id="RWX56620.1"/>
    </source>
</evidence>
<sequence length="374" mass="44571">MKIIPFYLPQFHQIPENDEWWGKGFTEWTNMKKATKLFDSHYQPRVPLNNNYYDLSDVEVLRWQCKIAKEHGIYGFCFYHYWFNGHKLLEKPMELLLNNPDIDIKYSVCWANENWNNGWVSADNKILIGHDFNDENDWVDHFEYLLKFFKDPRYIIEDNKPILTIYVPHHISKLQAMLELWNSLAIDNGFDGLKFIHQHVNSYLDKTMDKSLFNYGIQFQPQYINMINESHFRQLMNIWIPKLTSIVQKNFGLHLKKNRKNQKVTIKSYDDAWEKILSLKPSKKGDLPCAFVDWDNTPRKGHRGSCYVGSTPDKFENYLSKLIIKARDEYNTDKIFLFAWNEWAEGGYLEPDEKYKYGYLKAVKNALEKNDAIS</sequence>
<dbReference type="OrthoDB" id="9179784at2"/>